<keyword evidence="2 4" id="KW-0560">Oxidoreductase</keyword>
<dbReference type="Proteomes" id="UP000319976">
    <property type="component" value="Chromosome"/>
</dbReference>
<dbReference type="PROSITE" id="PS00687">
    <property type="entry name" value="ALDEHYDE_DEHYDR_GLU"/>
    <property type="match status" value="1"/>
</dbReference>
<dbReference type="SUPFAM" id="SSF53720">
    <property type="entry name" value="ALDH-like"/>
    <property type="match status" value="1"/>
</dbReference>
<evidence type="ECO:0000256" key="5">
    <source>
        <dbReference type="SAM" id="MobiDB-lite"/>
    </source>
</evidence>
<organism evidence="7 8">
    <name type="scientific">Calycomorphotria hydatis</name>
    <dbReference type="NCBI Taxonomy" id="2528027"/>
    <lineage>
        <taxon>Bacteria</taxon>
        <taxon>Pseudomonadati</taxon>
        <taxon>Planctomycetota</taxon>
        <taxon>Planctomycetia</taxon>
        <taxon>Planctomycetales</taxon>
        <taxon>Planctomycetaceae</taxon>
        <taxon>Calycomorphotria</taxon>
    </lineage>
</organism>
<evidence type="ECO:0000256" key="2">
    <source>
        <dbReference type="ARBA" id="ARBA00023002"/>
    </source>
</evidence>
<dbReference type="InterPro" id="IPR016162">
    <property type="entry name" value="Ald_DH_N"/>
</dbReference>
<evidence type="ECO:0000256" key="4">
    <source>
        <dbReference type="RuleBase" id="RU003345"/>
    </source>
</evidence>
<evidence type="ECO:0000313" key="8">
    <source>
        <dbReference type="Proteomes" id="UP000319976"/>
    </source>
</evidence>
<evidence type="ECO:0000313" key="7">
    <source>
        <dbReference type="EMBL" id="QDT66047.1"/>
    </source>
</evidence>
<feature type="compositionally biased region" description="Basic and acidic residues" evidence="5">
    <location>
        <begin position="85"/>
        <end position="98"/>
    </location>
</feature>
<dbReference type="Pfam" id="PF00171">
    <property type="entry name" value="Aldedh"/>
    <property type="match status" value="1"/>
</dbReference>
<evidence type="ECO:0000256" key="1">
    <source>
        <dbReference type="ARBA" id="ARBA00009986"/>
    </source>
</evidence>
<dbReference type="KEGG" id="chya:V22_33110"/>
<dbReference type="OrthoDB" id="4503395at2"/>
<evidence type="ECO:0000256" key="3">
    <source>
        <dbReference type="PROSITE-ProRule" id="PRU10007"/>
    </source>
</evidence>
<dbReference type="CDD" id="cd07149">
    <property type="entry name" value="ALDH_y4uC"/>
    <property type="match status" value="1"/>
</dbReference>
<evidence type="ECO:0000259" key="6">
    <source>
        <dbReference type="Pfam" id="PF00171"/>
    </source>
</evidence>
<dbReference type="InterPro" id="IPR051020">
    <property type="entry name" value="ALDH-related_metabolic_enz"/>
</dbReference>
<dbReference type="InterPro" id="IPR029510">
    <property type="entry name" value="Ald_DH_CS_GLU"/>
</dbReference>
<dbReference type="FunFam" id="3.40.605.10:FF:000007">
    <property type="entry name" value="NAD/NADP-dependent betaine aldehyde dehydrogenase"/>
    <property type="match status" value="1"/>
</dbReference>
<dbReference type="PANTHER" id="PTHR42991:SF1">
    <property type="entry name" value="ALDEHYDE DEHYDROGENASE"/>
    <property type="match status" value="1"/>
</dbReference>
<dbReference type="EMBL" id="CP036316">
    <property type="protein sequence ID" value="QDT66047.1"/>
    <property type="molecule type" value="Genomic_DNA"/>
</dbReference>
<dbReference type="GO" id="GO:0008911">
    <property type="term" value="F:lactaldehyde dehydrogenase (NAD+) activity"/>
    <property type="evidence" value="ECO:0007669"/>
    <property type="project" value="TreeGrafter"/>
</dbReference>
<proteinExistence type="inferred from homology"/>
<dbReference type="RefSeq" id="WP_145264832.1">
    <property type="nucleotide sequence ID" value="NZ_CP036316.1"/>
</dbReference>
<reference evidence="7 8" key="1">
    <citation type="submission" date="2019-02" db="EMBL/GenBank/DDBJ databases">
        <title>Deep-cultivation of Planctomycetes and their phenomic and genomic characterization uncovers novel biology.</title>
        <authorList>
            <person name="Wiegand S."/>
            <person name="Jogler M."/>
            <person name="Boedeker C."/>
            <person name="Pinto D."/>
            <person name="Vollmers J."/>
            <person name="Rivas-Marin E."/>
            <person name="Kohn T."/>
            <person name="Peeters S.H."/>
            <person name="Heuer A."/>
            <person name="Rast P."/>
            <person name="Oberbeckmann S."/>
            <person name="Bunk B."/>
            <person name="Jeske O."/>
            <person name="Meyerdierks A."/>
            <person name="Storesund J.E."/>
            <person name="Kallscheuer N."/>
            <person name="Luecker S."/>
            <person name="Lage O.M."/>
            <person name="Pohl T."/>
            <person name="Merkel B.J."/>
            <person name="Hornburger P."/>
            <person name="Mueller R.-W."/>
            <person name="Bruemmer F."/>
            <person name="Labrenz M."/>
            <person name="Spormann A.M."/>
            <person name="Op den Camp H."/>
            <person name="Overmann J."/>
            <person name="Amann R."/>
            <person name="Jetten M.S.M."/>
            <person name="Mascher T."/>
            <person name="Medema M.H."/>
            <person name="Devos D.P."/>
            <person name="Kaster A.-K."/>
            <person name="Ovreas L."/>
            <person name="Rohde M."/>
            <person name="Galperin M.Y."/>
            <person name="Jogler C."/>
        </authorList>
    </citation>
    <scope>NUCLEOTIDE SEQUENCE [LARGE SCALE GENOMIC DNA]</scope>
    <source>
        <strain evidence="7 8">V22</strain>
    </source>
</reference>
<sequence length="471" mass="50082">MQLFFAGEWQSTAQTMEVTNPFDGSVIDTVPRASGKDVERAITTLVDGARTMRSMTAYRRAEILFKAVELLSQRRDEFGETISSEEGKPLAEGKGEANRSIETLQLSAEEAKRLTGETVPMDAASNGAGRVGFTMRVPCGVVAAITPFNFPLNLVMHKVGPALAAGNAILIKPASDTPLSALKLVEVLLEAGVPANAIACVVGPGGELGSAICEDPRVRKISFTGSDEVGEKICRMAGIKKVTMELGGNAPVIIMDDADLEAAAGAIARTGYSNAGQTCISAQRIYAHRSVHADYVDALKPLVEGLPVGNQLLAETKVGPMVRRADAERVESWIQEAADAGAHIVVGGKREDSLYAPTIIDNTNKSMRVSREELFGPAVAIQAVDSIDEAIHLASDTPYGLAAGIFTKDISRAMRFAKEVDCGVLNINGSSTYRADQMPYGGLGRSGLGKEGPKYTIKEMTDEKMVVWHGV</sequence>
<dbReference type="GO" id="GO:0102810">
    <property type="term" value="F:glutarate-semialdehyde dehydrogenase (NADP+) activity"/>
    <property type="evidence" value="ECO:0007669"/>
    <property type="project" value="UniProtKB-EC"/>
</dbReference>
<dbReference type="AlphaFoldDB" id="A0A517TCE8"/>
<name>A0A517TCE8_9PLAN</name>
<comment type="similarity">
    <text evidence="1 4">Belongs to the aldehyde dehydrogenase family.</text>
</comment>
<dbReference type="Gene3D" id="3.40.309.10">
    <property type="entry name" value="Aldehyde Dehydrogenase, Chain A, domain 2"/>
    <property type="match status" value="1"/>
</dbReference>
<keyword evidence="8" id="KW-1185">Reference proteome</keyword>
<feature type="domain" description="Aldehyde dehydrogenase" evidence="6">
    <location>
        <begin position="11"/>
        <end position="466"/>
    </location>
</feature>
<dbReference type="EC" id="1.2.1.20" evidence="7"/>
<accession>A0A517TCE8</accession>
<dbReference type="InterPro" id="IPR016161">
    <property type="entry name" value="Ald_DH/histidinol_DH"/>
</dbReference>
<protein>
    <submittedName>
        <fullName evidence="7">Glutarate-semialdehyde dehydrogenase DavD</fullName>
        <ecNumber evidence="7">1.2.1.20</ecNumber>
    </submittedName>
</protein>
<dbReference type="Gene3D" id="3.40.605.10">
    <property type="entry name" value="Aldehyde Dehydrogenase, Chain A, domain 1"/>
    <property type="match status" value="1"/>
</dbReference>
<dbReference type="InterPro" id="IPR015590">
    <property type="entry name" value="Aldehyde_DH_dom"/>
</dbReference>
<feature type="active site" evidence="3">
    <location>
        <position position="245"/>
    </location>
</feature>
<dbReference type="PANTHER" id="PTHR42991">
    <property type="entry name" value="ALDEHYDE DEHYDROGENASE"/>
    <property type="match status" value="1"/>
</dbReference>
<feature type="region of interest" description="Disordered" evidence="5">
    <location>
        <begin position="79"/>
        <end position="98"/>
    </location>
</feature>
<gene>
    <name evidence="7" type="primary">davD</name>
    <name evidence="7" type="ORF">V22_33110</name>
</gene>
<dbReference type="InterPro" id="IPR016163">
    <property type="entry name" value="Ald_DH_C"/>
</dbReference>